<proteinExistence type="predicted"/>
<name>X1MW58_9ZZZZ</name>
<feature type="non-terminal residue" evidence="1">
    <location>
        <position position="42"/>
    </location>
</feature>
<organism evidence="1">
    <name type="scientific">marine sediment metagenome</name>
    <dbReference type="NCBI Taxonomy" id="412755"/>
    <lineage>
        <taxon>unclassified sequences</taxon>
        <taxon>metagenomes</taxon>
        <taxon>ecological metagenomes</taxon>
    </lineage>
</organism>
<evidence type="ECO:0000313" key="1">
    <source>
        <dbReference type="EMBL" id="GAI18935.1"/>
    </source>
</evidence>
<accession>X1MW58</accession>
<comment type="caution">
    <text evidence="1">The sequence shown here is derived from an EMBL/GenBank/DDBJ whole genome shotgun (WGS) entry which is preliminary data.</text>
</comment>
<gene>
    <name evidence="1" type="ORF">S06H3_36722</name>
</gene>
<dbReference type="EMBL" id="BARV01022265">
    <property type="protein sequence ID" value="GAI18935.1"/>
    <property type="molecule type" value="Genomic_DNA"/>
</dbReference>
<dbReference type="AlphaFoldDB" id="X1MW58"/>
<sequence length="42" mass="4640">MKGSKLLLRDRLIIVIDTNNKNEVISLCKKISGKVSTVKIGL</sequence>
<protein>
    <submittedName>
        <fullName evidence="1">Uncharacterized protein</fullName>
    </submittedName>
</protein>
<reference evidence="1" key="1">
    <citation type="journal article" date="2014" name="Front. Microbiol.">
        <title>High frequency of phylogenetically diverse reductive dehalogenase-homologous genes in deep subseafloor sedimentary metagenomes.</title>
        <authorList>
            <person name="Kawai M."/>
            <person name="Futagami T."/>
            <person name="Toyoda A."/>
            <person name="Takaki Y."/>
            <person name="Nishi S."/>
            <person name="Hori S."/>
            <person name="Arai W."/>
            <person name="Tsubouchi T."/>
            <person name="Morono Y."/>
            <person name="Uchiyama I."/>
            <person name="Ito T."/>
            <person name="Fujiyama A."/>
            <person name="Inagaki F."/>
            <person name="Takami H."/>
        </authorList>
    </citation>
    <scope>NUCLEOTIDE SEQUENCE</scope>
    <source>
        <strain evidence="1">Expedition CK06-06</strain>
    </source>
</reference>